<dbReference type="PANTHER" id="PTHR10237">
    <property type="entry name" value="DEFORMED EPIDERMAL AUTOREGULATORY FACTOR 1 HOMOLOG SUPPRESSIN"/>
    <property type="match status" value="1"/>
</dbReference>
<dbReference type="GO" id="GO:0000981">
    <property type="term" value="F:DNA-binding transcription factor activity, RNA polymerase II-specific"/>
    <property type="evidence" value="ECO:0007669"/>
    <property type="project" value="TreeGrafter"/>
</dbReference>
<accession>A0A6G1ILF3</accession>
<dbReference type="PANTHER" id="PTHR10237:SF15">
    <property type="entry name" value="LD37257P"/>
    <property type="match status" value="1"/>
</dbReference>
<protein>
    <recommendedName>
        <fullName evidence="5">MYND-type domain-containing protein</fullName>
    </recommendedName>
</protein>
<evidence type="ECO:0000259" key="5">
    <source>
        <dbReference type="PROSITE" id="PS50865"/>
    </source>
</evidence>
<sequence length="1226" mass="136347">MSLKPNFIVQNPFFYPTGNTQAACLTQNLPPDRDATILSLGCGDVRNILFTVYAGAGLDGRTIDITCCDLDAEIMARNIVAFTLIVDDKHGAHTHLLWNVYYHIFLDAESLSYVQKHAKKLLTYARSVDSWNAGPFGSRIRFCDTTTLENVAKLWKIYAIDPDQTKEYKAMQQNLKNEWKRVQRVKNELHGNDLQQNGVRAAAPLFTEAFDDTRKQHRAFWQTGSTLTDKKVLGKLNNANPMFACVRSALTLHYGTDPLLGFHLATSYAQLSADSPMKVTDSASEKALPKTLATALHQFGLWCEAFRKASPQCTIRVVHADAIAFCHVLNHHRTHGESRSANWYRSSWEYSLLTLESPDYAGGVAPTSFNVIDTSNLIDHLGSLNVLAAAAPLLTPEPFSTMRTEMMVPRELSVIDSAQVLLCGDLPTIASLFGLRPVQYWTNATATWHINESRLRTIPNCETIGQLLSRHVVLWKPADTSIIKHQIPNLAMMVYNTYLEMFADENVMSKFQMLGKVSPQLLLRKINSYELYTRASLAVILQRICKAGGVNRDLFINEVVDWILDDPNLMMGAHNFQALITHLHMFKLSALEKCKRFHPASYRQDLRGPFSAWTTIPAVVCITLSVPRSVVAMFGDISKGNGTPICHLMLQSSVSMNQNIYSDIQLGFGTVVTSGAPFSDSYSIEVVKDDRGWDGDTPFVVSAMVSTWSLVDRGDPSCRVIFALKSTPASMKRFAQKLGMFLTLHESAVGKKDVFVTKHRPNTSGHNSIDCTTIPRDKNVTDIDTYIQPCIAYNRIVSLTTHFDLIRREHTALLQSDAQVEFTLPDPTTLVLNIGGRALHQIELPIPLNGAKGRGKVARKSSWIEYTAPLADTVMIAIRPDSVFPAKISRRGDISLDHLHYVHPSVLPILHVGKEITQAHWIARHSSTLATMSAPDHAIYEKYLQFSSLNKPGRLALKESIFTIIMHVLGLEGREKSVTFGLVTGANIPGHSARIATVFVDHIRMDLSNQTLLLDAAVLSLHSGQPAEFGHALAALRDVQTVILKVDDSEGPFWRQLLPLFAERCREWKHKPTCEYRSTGTIPLSTEPGKRYMCNCGSGFFPKGYLKSIKPFQKVAKYAVRVAIPVIFSSPISNEDGSGFPLPPMNKQVKAPTSSHDGRTSLRLNDLDAKKGTCFGCGAREAKKGGVLMKCARCKFAQYCSAECQTKSWKEEHKALCKQLEAINGE</sequence>
<dbReference type="InterPro" id="IPR002893">
    <property type="entry name" value="Znf_MYND"/>
</dbReference>
<dbReference type="Pfam" id="PF14737">
    <property type="entry name" value="DUF4470"/>
    <property type="match status" value="1"/>
</dbReference>
<dbReference type="EMBL" id="MU005608">
    <property type="protein sequence ID" value="KAF2678823.1"/>
    <property type="molecule type" value="Genomic_DNA"/>
</dbReference>
<dbReference type="Pfam" id="PF01753">
    <property type="entry name" value="zf-MYND"/>
    <property type="match status" value="1"/>
</dbReference>
<dbReference type="PROSITE" id="PS50865">
    <property type="entry name" value="ZF_MYND_2"/>
    <property type="match status" value="1"/>
</dbReference>
<evidence type="ECO:0000313" key="7">
    <source>
        <dbReference type="Proteomes" id="UP000799291"/>
    </source>
</evidence>
<gene>
    <name evidence="6" type="ORF">K458DRAFT_480637</name>
</gene>
<feature type="domain" description="MYND-type" evidence="5">
    <location>
        <begin position="1174"/>
        <end position="1217"/>
    </location>
</feature>
<proteinExistence type="predicted"/>
<evidence type="ECO:0000256" key="1">
    <source>
        <dbReference type="ARBA" id="ARBA00022723"/>
    </source>
</evidence>
<dbReference type="OrthoDB" id="432970at2759"/>
<dbReference type="InterPro" id="IPR027974">
    <property type="entry name" value="DUF4470"/>
</dbReference>
<dbReference type="Proteomes" id="UP000799291">
    <property type="component" value="Unassembled WGS sequence"/>
</dbReference>
<dbReference type="GO" id="GO:0008270">
    <property type="term" value="F:zinc ion binding"/>
    <property type="evidence" value="ECO:0007669"/>
    <property type="project" value="UniProtKB-KW"/>
</dbReference>
<keyword evidence="2 4" id="KW-0863">Zinc-finger</keyword>
<evidence type="ECO:0000256" key="4">
    <source>
        <dbReference type="PROSITE-ProRule" id="PRU00134"/>
    </source>
</evidence>
<name>A0A6G1ILF3_9PLEO</name>
<organism evidence="6 7">
    <name type="scientific">Lentithecium fluviatile CBS 122367</name>
    <dbReference type="NCBI Taxonomy" id="1168545"/>
    <lineage>
        <taxon>Eukaryota</taxon>
        <taxon>Fungi</taxon>
        <taxon>Dikarya</taxon>
        <taxon>Ascomycota</taxon>
        <taxon>Pezizomycotina</taxon>
        <taxon>Dothideomycetes</taxon>
        <taxon>Pleosporomycetidae</taxon>
        <taxon>Pleosporales</taxon>
        <taxon>Massarineae</taxon>
        <taxon>Lentitheciaceae</taxon>
        <taxon>Lentithecium</taxon>
    </lineage>
</organism>
<dbReference type="GO" id="GO:0005634">
    <property type="term" value="C:nucleus"/>
    <property type="evidence" value="ECO:0007669"/>
    <property type="project" value="TreeGrafter"/>
</dbReference>
<evidence type="ECO:0000256" key="2">
    <source>
        <dbReference type="ARBA" id="ARBA00022771"/>
    </source>
</evidence>
<dbReference type="SUPFAM" id="SSF144232">
    <property type="entry name" value="HIT/MYND zinc finger-like"/>
    <property type="match status" value="1"/>
</dbReference>
<reference evidence="6" key="1">
    <citation type="journal article" date="2020" name="Stud. Mycol.">
        <title>101 Dothideomycetes genomes: a test case for predicting lifestyles and emergence of pathogens.</title>
        <authorList>
            <person name="Haridas S."/>
            <person name="Albert R."/>
            <person name="Binder M."/>
            <person name="Bloem J."/>
            <person name="Labutti K."/>
            <person name="Salamov A."/>
            <person name="Andreopoulos B."/>
            <person name="Baker S."/>
            <person name="Barry K."/>
            <person name="Bills G."/>
            <person name="Bluhm B."/>
            <person name="Cannon C."/>
            <person name="Castanera R."/>
            <person name="Culley D."/>
            <person name="Daum C."/>
            <person name="Ezra D."/>
            <person name="Gonzalez J."/>
            <person name="Henrissat B."/>
            <person name="Kuo A."/>
            <person name="Liang C."/>
            <person name="Lipzen A."/>
            <person name="Lutzoni F."/>
            <person name="Magnuson J."/>
            <person name="Mondo S."/>
            <person name="Nolan M."/>
            <person name="Ohm R."/>
            <person name="Pangilinan J."/>
            <person name="Park H.-J."/>
            <person name="Ramirez L."/>
            <person name="Alfaro M."/>
            <person name="Sun H."/>
            <person name="Tritt A."/>
            <person name="Yoshinaga Y."/>
            <person name="Zwiers L.-H."/>
            <person name="Turgeon B."/>
            <person name="Goodwin S."/>
            <person name="Spatafora J."/>
            <person name="Crous P."/>
            <person name="Grigoriev I."/>
        </authorList>
    </citation>
    <scope>NUCLEOTIDE SEQUENCE</scope>
    <source>
        <strain evidence="6">CBS 122367</strain>
    </source>
</reference>
<evidence type="ECO:0000256" key="3">
    <source>
        <dbReference type="ARBA" id="ARBA00022833"/>
    </source>
</evidence>
<dbReference type="Gene3D" id="6.10.140.2220">
    <property type="match status" value="1"/>
</dbReference>
<keyword evidence="3" id="KW-0862">Zinc</keyword>
<keyword evidence="1" id="KW-0479">Metal-binding</keyword>
<dbReference type="AlphaFoldDB" id="A0A6G1ILF3"/>
<evidence type="ECO:0000313" key="6">
    <source>
        <dbReference type="EMBL" id="KAF2678823.1"/>
    </source>
</evidence>
<dbReference type="InterPro" id="IPR024119">
    <property type="entry name" value="TF_DEAF-1"/>
</dbReference>
<dbReference type="PROSITE" id="PS01360">
    <property type="entry name" value="ZF_MYND_1"/>
    <property type="match status" value="1"/>
</dbReference>
<keyword evidence="7" id="KW-1185">Reference proteome</keyword>